<keyword evidence="2" id="KW-0472">Membrane</keyword>
<dbReference type="CDD" id="cd07326">
    <property type="entry name" value="M56_BlaR1_MecR1_like"/>
    <property type="match status" value="1"/>
</dbReference>
<feature type="domain" description="Peptidase M56" evidence="3">
    <location>
        <begin position="6"/>
        <end position="258"/>
    </location>
</feature>
<dbReference type="InterPro" id="IPR008756">
    <property type="entry name" value="Peptidase_M56"/>
</dbReference>
<accession>A0A3B1CP53</accession>
<dbReference type="InterPro" id="IPR052173">
    <property type="entry name" value="Beta-lactam_resp_regulator"/>
</dbReference>
<feature type="compositionally biased region" description="Basic and acidic residues" evidence="1">
    <location>
        <begin position="323"/>
        <end position="333"/>
    </location>
</feature>
<sequence>MNGYWWKMALTSFIGALVMALSVFVAIAASIHYSVPNLLGLTSQAGSALACCKTAFSWCLVSPTMFMTITPWLGFGIVTTGLVVAIFRAIRNLIISRRFLSALNVSAPGNIPNLKHIAPNSNIPIVPFNDKWFNSAFTLGLFKPKVYISTALIKELTQGECEAVILHELHHAEAKDPLKLFVLSFIKDVFFFLPLGHYLTNLFCRTKELAADEKAVSETGRPLDLAQALVKMLKMKQETIPVGVPILDKPSIIEKRIKELLEPEAGKKSEGPRTAVILTTIAALFVMLLAMAAPIYAGGRPMEKCNHNYCKSPASSCPAHTGVSKDKCDLPEH</sequence>
<keyword evidence="2" id="KW-1133">Transmembrane helix</keyword>
<dbReference type="EMBL" id="UOGC01000109">
    <property type="protein sequence ID" value="VAX20705.1"/>
    <property type="molecule type" value="Genomic_DNA"/>
</dbReference>
<dbReference type="AlphaFoldDB" id="A0A3B1CP53"/>
<keyword evidence="2" id="KW-0812">Transmembrane</keyword>
<evidence type="ECO:0000313" key="4">
    <source>
        <dbReference type="EMBL" id="VAX20705.1"/>
    </source>
</evidence>
<reference evidence="4" key="1">
    <citation type="submission" date="2018-06" db="EMBL/GenBank/DDBJ databases">
        <authorList>
            <person name="Zhirakovskaya E."/>
        </authorList>
    </citation>
    <scope>NUCLEOTIDE SEQUENCE</scope>
</reference>
<dbReference type="PANTHER" id="PTHR34978:SF3">
    <property type="entry name" value="SLR0241 PROTEIN"/>
    <property type="match status" value="1"/>
</dbReference>
<feature type="region of interest" description="Disordered" evidence="1">
    <location>
        <begin position="314"/>
        <end position="333"/>
    </location>
</feature>
<protein>
    <recommendedName>
        <fullName evidence="3">Peptidase M56 domain-containing protein</fullName>
    </recommendedName>
</protein>
<dbReference type="PANTHER" id="PTHR34978">
    <property type="entry name" value="POSSIBLE SENSOR-TRANSDUCER PROTEIN BLAR"/>
    <property type="match status" value="1"/>
</dbReference>
<evidence type="ECO:0000259" key="3">
    <source>
        <dbReference type="Pfam" id="PF05569"/>
    </source>
</evidence>
<dbReference type="Pfam" id="PF05569">
    <property type="entry name" value="Peptidase_M56"/>
    <property type="match status" value="1"/>
</dbReference>
<evidence type="ECO:0000256" key="2">
    <source>
        <dbReference type="SAM" id="Phobius"/>
    </source>
</evidence>
<feature type="transmembrane region" description="Helical" evidence="2">
    <location>
        <begin position="275"/>
        <end position="297"/>
    </location>
</feature>
<name>A0A3B1CP53_9ZZZZ</name>
<evidence type="ECO:0000256" key="1">
    <source>
        <dbReference type="SAM" id="MobiDB-lite"/>
    </source>
</evidence>
<organism evidence="4">
    <name type="scientific">hydrothermal vent metagenome</name>
    <dbReference type="NCBI Taxonomy" id="652676"/>
    <lineage>
        <taxon>unclassified sequences</taxon>
        <taxon>metagenomes</taxon>
        <taxon>ecological metagenomes</taxon>
    </lineage>
</organism>
<gene>
    <name evidence="4" type="ORF">MNBD_NITROSPINAE01-1325</name>
</gene>
<proteinExistence type="predicted"/>
<dbReference type="Gene3D" id="3.30.2010.10">
    <property type="entry name" value="Metalloproteases ('zincins'), catalytic domain"/>
    <property type="match status" value="1"/>
</dbReference>
<feature type="transmembrane region" description="Helical" evidence="2">
    <location>
        <begin position="72"/>
        <end position="90"/>
    </location>
</feature>